<reference evidence="2 3" key="1">
    <citation type="submission" date="2016-10" db="EMBL/GenBank/DDBJ databases">
        <title>Reductive evolution of mitochondrial metabolism and differential evolution of invasion-related proteins in Cryptosporidium.</title>
        <authorList>
            <person name="Liu S."/>
            <person name="Roellig D.M."/>
            <person name="Guo Y."/>
            <person name="Li N."/>
            <person name="Frace M.A."/>
            <person name="Tang K."/>
            <person name="Zhang L."/>
            <person name="Feng Y."/>
            <person name="Xiao L."/>
        </authorList>
    </citation>
    <scope>NUCLEOTIDE SEQUENCE [LARGE SCALE GENOMIC DNA]</scope>
    <source>
        <strain evidence="2">30847</strain>
    </source>
</reference>
<evidence type="ECO:0000313" key="3">
    <source>
        <dbReference type="Proteomes" id="UP000186804"/>
    </source>
</evidence>
<protein>
    <submittedName>
        <fullName evidence="2">Uncharacterized protein</fullName>
    </submittedName>
</protein>
<evidence type="ECO:0000256" key="1">
    <source>
        <dbReference type="SAM" id="Phobius"/>
    </source>
</evidence>
<keyword evidence="3" id="KW-1185">Reference proteome</keyword>
<feature type="transmembrane region" description="Helical" evidence="1">
    <location>
        <begin position="210"/>
        <end position="228"/>
    </location>
</feature>
<feature type="transmembrane region" description="Helical" evidence="1">
    <location>
        <begin position="234"/>
        <end position="256"/>
    </location>
</feature>
<sequence>MKVLTRNYRLLYEIIPLSYNYPLQRYIKYTKFASSWTKFNKSIKYNTEFRKEVTDDINIQTTPEYIKYEDLHLEADNMTSSDLVKYTKNIKTTLTLLQQITKLENRQEDLEGFIRNRCIDGESICVERDVYITKSELLELLWKNGYSEEEIQVFKTSYCDDYKFHYPELAILFNDHEEVFFKFCLYYRIKKKKLNGEAPLVATLRKSPKLLNWILGFGFTFSFLWSALQNGIMSNYFFFSKTLPFFSVIYLTSLYLQRNYLIPKYRNKKKELKEKIDDIINWEKNALFDQIQVYSKEFECLEVLENLKPIIIESLIQYRKSMLIKAHNKLTMKYLRHLRLLADLEKSRYQEKLEQINQNLLAKIFQNLNPDFCKANENSLIDECTDYAITVLEGSQDPNFKLQYKQHPIIKLASTLVSSVIKDVENLQVKNSKSVTMVTLDQVKQVKNIIKGANSPDNLVNCDLDKLEELYQTISECTGCYLIHEDDLTENTQVDFLSSISQWSQYIIDMNGINDELTKIDEDHRQSIQKFRLRRLYTFAKGIIESYNILYCKNLNLNEQ</sequence>
<dbReference type="Proteomes" id="UP000186804">
    <property type="component" value="Unassembled WGS sequence"/>
</dbReference>
<dbReference type="OrthoDB" id="754047at2759"/>
<keyword evidence="1" id="KW-1133">Transmembrane helix</keyword>
<organism evidence="2 3">
    <name type="scientific">Cryptosporidium andersoni</name>
    <dbReference type="NCBI Taxonomy" id="117008"/>
    <lineage>
        <taxon>Eukaryota</taxon>
        <taxon>Sar</taxon>
        <taxon>Alveolata</taxon>
        <taxon>Apicomplexa</taxon>
        <taxon>Conoidasida</taxon>
        <taxon>Coccidia</taxon>
        <taxon>Eucoccidiorida</taxon>
        <taxon>Eimeriorina</taxon>
        <taxon>Cryptosporidiidae</taxon>
        <taxon>Cryptosporidium</taxon>
    </lineage>
</organism>
<accession>A0A1J4MWG3</accession>
<gene>
    <name evidence="2" type="ORF">cand_009650</name>
</gene>
<dbReference type="EMBL" id="LRBS01000038">
    <property type="protein sequence ID" value="OII77380.1"/>
    <property type="molecule type" value="Genomic_DNA"/>
</dbReference>
<comment type="caution">
    <text evidence="2">The sequence shown here is derived from an EMBL/GenBank/DDBJ whole genome shotgun (WGS) entry which is preliminary data.</text>
</comment>
<dbReference type="GeneID" id="92365150"/>
<proteinExistence type="predicted"/>
<dbReference type="VEuPathDB" id="CryptoDB:cand_009650"/>
<dbReference type="AlphaFoldDB" id="A0A1J4MWG3"/>
<dbReference type="RefSeq" id="XP_067069226.1">
    <property type="nucleotide sequence ID" value="XM_067211205.1"/>
</dbReference>
<keyword evidence="1" id="KW-0472">Membrane</keyword>
<evidence type="ECO:0000313" key="2">
    <source>
        <dbReference type="EMBL" id="OII77380.1"/>
    </source>
</evidence>
<name>A0A1J4MWG3_9CRYT</name>
<keyword evidence="1" id="KW-0812">Transmembrane</keyword>